<keyword evidence="7" id="KW-1185">Reference proteome</keyword>
<dbReference type="InterPro" id="IPR036514">
    <property type="entry name" value="SGNH_hydro_sf"/>
</dbReference>
<accession>A0A1I2UZD2</accession>
<dbReference type="PANTHER" id="PTHR22901:SF0">
    <property type="entry name" value="SIALATE O-ACETYLESTERASE"/>
    <property type="match status" value="1"/>
</dbReference>
<organism evidence="6 7">
    <name type="scientific">Pedobacter insulae</name>
    <dbReference type="NCBI Taxonomy" id="414048"/>
    <lineage>
        <taxon>Bacteria</taxon>
        <taxon>Pseudomonadati</taxon>
        <taxon>Bacteroidota</taxon>
        <taxon>Sphingobacteriia</taxon>
        <taxon>Sphingobacteriales</taxon>
        <taxon>Sphingobacteriaceae</taxon>
        <taxon>Pedobacter</taxon>
    </lineage>
</organism>
<dbReference type="Proteomes" id="UP000199666">
    <property type="component" value="Unassembled WGS sequence"/>
</dbReference>
<proteinExistence type="predicted"/>
<reference evidence="6 7" key="1">
    <citation type="submission" date="2016-10" db="EMBL/GenBank/DDBJ databases">
        <authorList>
            <person name="de Groot N.N."/>
        </authorList>
    </citation>
    <scope>NUCLEOTIDE SEQUENCE [LARGE SCALE GENOMIC DNA]</scope>
    <source>
        <strain evidence="6 7">DSM 18684</strain>
    </source>
</reference>
<evidence type="ECO:0000259" key="4">
    <source>
        <dbReference type="Pfam" id="PF03629"/>
    </source>
</evidence>
<evidence type="ECO:0000256" key="2">
    <source>
        <dbReference type="ARBA" id="ARBA00023295"/>
    </source>
</evidence>
<keyword evidence="1" id="KW-0378">Hydrolase</keyword>
<evidence type="ECO:0000313" key="6">
    <source>
        <dbReference type="EMBL" id="SFG82605.1"/>
    </source>
</evidence>
<dbReference type="Pfam" id="PF13364">
    <property type="entry name" value="BetaGal_ABD2"/>
    <property type="match status" value="1"/>
</dbReference>
<evidence type="ECO:0000256" key="1">
    <source>
        <dbReference type="ARBA" id="ARBA00022801"/>
    </source>
</evidence>
<gene>
    <name evidence="6" type="ORF">SAMN04489864_102432</name>
</gene>
<evidence type="ECO:0000313" key="7">
    <source>
        <dbReference type="Proteomes" id="UP000199666"/>
    </source>
</evidence>
<dbReference type="InterPro" id="IPR005181">
    <property type="entry name" value="SASA"/>
</dbReference>
<evidence type="ECO:0000259" key="5">
    <source>
        <dbReference type="Pfam" id="PF13364"/>
    </source>
</evidence>
<keyword evidence="3" id="KW-0812">Transmembrane</keyword>
<keyword evidence="3" id="KW-1133">Transmembrane helix</keyword>
<dbReference type="InterPro" id="IPR008979">
    <property type="entry name" value="Galactose-bd-like_sf"/>
</dbReference>
<dbReference type="Gene3D" id="3.40.50.1110">
    <property type="entry name" value="SGNH hydrolase"/>
    <property type="match status" value="2"/>
</dbReference>
<dbReference type="InterPro" id="IPR039329">
    <property type="entry name" value="SIAE"/>
</dbReference>
<dbReference type="GO" id="GO:0004553">
    <property type="term" value="F:hydrolase activity, hydrolyzing O-glycosyl compounds"/>
    <property type="evidence" value="ECO:0007669"/>
    <property type="project" value="UniProtKB-ARBA"/>
</dbReference>
<dbReference type="GO" id="GO:0001681">
    <property type="term" value="F:sialate O-acetylesterase activity"/>
    <property type="evidence" value="ECO:0007669"/>
    <property type="project" value="InterPro"/>
</dbReference>
<feature type="transmembrane region" description="Helical" evidence="3">
    <location>
        <begin position="20"/>
        <end position="42"/>
    </location>
</feature>
<feature type="domain" description="Beta-galactosidase jelly roll" evidence="5">
    <location>
        <begin position="275"/>
        <end position="377"/>
    </location>
</feature>
<keyword evidence="2" id="KW-0326">Glycosidase</keyword>
<evidence type="ECO:0000256" key="3">
    <source>
        <dbReference type="SAM" id="Phobius"/>
    </source>
</evidence>
<feature type="domain" description="Sialate O-acetylesterase" evidence="4">
    <location>
        <begin position="120"/>
        <end position="245"/>
    </location>
</feature>
<dbReference type="SUPFAM" id="SSF52266">
    <property type="entry name" value="SGNH hydrolase"/>
    <property type="match status" value="1"/>
</dbReference>
<dbReference type="SUPFAM" id="SSF49785">
    <property type="entry name" value="Galactose-binding domain-like"/>
    <property type="match status" value="1"/>
</dbReference>
<dbReference type="STRING" id="414048.SAMN04489864_102432"/>
<name>A0A1I2UZD2_9SPHI</name>
<dbReference type="InterPro" id="IPR025300">
    <property type="entry name" value="BetaGal_jelly_roll_dom"/>
</dbReference>
<dbReference type="PANTHER" id="PTHR22901">
    <property type="entry name" value="SIALATE O-ACETYLESTERASE"/>
    <property type="match status" value="1"/>
</dbReference>
<dbReference type="GO" id="GO:0005975">
    <property type="term" value="P:carbohydrate metabolic process"/>
    <property type="evidence" value="ECO:0007669"/>
    <property type="project" value="TreeGrafter"/>
</dbReference>
<dbReference type="EMBL" id="FOPP01000002">
    <property type="protein sequence ID" value="SFG82605.1"/>
    <property type="molecule type" value="Genomic_DNA"/>
</dbReference>
<protein>
    <submittedName>
        <fullName evidence="6">Sialate O-acetylesterase</fullName>
    </submittedName>
</protein>
<dbReference type="AlphaFoldDB" id="A0A1I2UZD2"/>
<dbReference type="Pfam" id="PF03629">
    <property type="entry name" value="SASA"/>
    <property type="match status" value="2"/>
</dbReference>
<keyword evidence="3" id="KW-0472">Membrane</keyword>
<sequence length="658" mass="73307">MYDNLYIFFLSWLNQTTYKPLMKISYGIIGWLLLAITANAAVKLPQLVSNGMVLQRNTPLKIWGWANPGEEITLTFKHKTYRTKTGENKQWMIVIAPQLAGGPYTMQINKIELRDLLIGDVWLCSGQSNMEAMMGRANIKATYPQVIAQSNYPQIRQFTVKRAMKFNPTGDVGSDKGWVSVNPETVLDFSAVAYFFARELHTKYKIPIGIINSSVGGTPIQSWVNSESLKGLPAYDTVAQKLKDTTLVAQILKAHQLKTEAWYKSIKEDDLGVIQKWHLATAPPGTDWQQIIDLAKLDQQVKLPKYGSMWFKTTVNIPGHLAAEAAILSLGMMHTEDETYLNGQKIGSINSGYTDRNYVIKAGSLKAGENEITIRLTSPTTGMSFNPKNTYQVKFNNDSIVLNNPWKFKFGIEKDLLPKGNGLSLHSPTAYYYAMIKPLANYRIKGMVWYQGESNIPRPEEYYNLLTSLINLWRKDWQQVSLPFLYVQLPNYSATGIEPVVSHWALLREAQAKAVKIPHTAMVVTHDIGEKEDLHPRNKLDVGKRLSLAAQKIAYGENIVSSGPLYRSISIAGKEIHVTFDHVGGGLIAKGQALKGFTISADGKNFIPAQAKIIGKQVAVSNAGVSKPVAVRYAWADSPDDANLYNQEGLPASSFKSN</sequence>
<feature type="domain" description="Sialate O-acetylesterase" evidence="4">
    <location>
        <begin position="432"/>
        <end position="546"/>
    </location>
</feature>